<evidence type="ECO:0000313" key="17">
    <source>
        <dbReference type="WBParaSite" id="NBR_0000694801-mRNA-1"/>
    </source>
</evidence>
<evidence type="ECO:0000256" key="7">
    <source>
        <dbReference type="ARBA" id="ARBA00012057"/>
    </source>
</evidence>
<comment type="function">
    <text evidence="2">Catalyzes the 1,3-allylic rearrangement of the homoallylic substrate isopentenyl (IPP) to its highly electrophilic allylic isomer, dimethylallyl diphosphate (DMAPP).</text>
</comment>
<evidence type="ECO:0000256" key="4">
    <source>
        <dbReference type="ARBA" id="ARBA00004826"/>
    </source>
</evidence>
<feature type="transmembrane region" description="Helical" evidence="15">
    <location>
        <begin position="226"/>
        <end position="249"/>
    </location>
</feature>
<evidence type="ECO:0000256" key="9">
    <source>
        <dbReference type="ARBA" id="ARBA00022824"/>
    </source>
</evidence>
<evidence type="ECO:0000256" key="3">
    <source>
        <dbReference type="ARBA" id="ARBA00004648"/>
    </source>
</evidence>
<comment type="similarity">
    <text evidence="5">Belongs to the IPP isomerase type 1 family.</text>
</comment>
<dbReference type="NCBIfam" id="TIGR02150">
    <property type="entry name" value="IPP_isom_1"/>
    <property type="match status" value="1"/>
</dbReference>
<dbReference type="CDD" id="cd02885">
    <property type="entry name" value="NUDIX_IPP_Isomerase"/>
    <property type="match status" value="1"/>
</dbReference>
<evidence type="ECO:0000256" key="12">
    <source>
        <dbReference type="ARBA" id="ARBA00023136"/>
    </source>
</evidence>
<dbReference type="PANTHER" id="PTHR10885:SF0">
    <property type="entry name" value="ISOPENTENYL-DIPHOSPHATE DELTA-ISOMERASE"/>
    <property type="match status" value="1"/>
</dbReference>
<evidence type="ECO:0000256" key="8">
    <source>
        <dbReference type="ARBA" id="ARBA00022692"/>
    </source>
</evidence>
<dbReference type="UniPathway" id="UPA00059">
    <property type="reaction ID" value="UER00104"/>
</dbReference>
<dbReference type="Gene3D" id="3.90.79.10">
    <property type="entry name" value="Nucleoside Triphosphate Pyrophosphohydrolase"/>
    <property type="match status" value="1"/>
</dbReference>
<dbReference type="EC" id="5.3.3.2" evidence="7"/>
<protein>
    <recommendedName>
        <fullName evidence="7">isopentenyl-diphosphate Delta-isomerase</fullName>
        <ecNumber evidence="7">5.3.3.2</ecNumber>
    </recommendedName>
</protein>
<keyword evidence="12 15" id="KW-0472">Membrane</keyword>
<keyword evidence="13" id="KW-0414">Isoprene biosynthesis</keyword>
<dbReference type="GO" id="GO:0009240">
    <property type="term" value="P:isopentenyl diphosphate biosynthetic process"/>
    <property type="evidence" value="ECO:0007669"/>
    <property type="project" value="TreeGrafter"/>
</dbReference>
<evidence type="ECO:0000256" key="2">
    <source>
        <dbReference type="ARBA" id="ARBA00003951"/>
    </source>
</evidence>
<reference evidence="17" key="1">
    <citation type="submission" date="2017-02" db="UniProtKB">
        <authorList>
            <consortium name="WormBaseParasite"/>
        </authorList>
    </citation>
    <scope>IDENTIFICATION</scope>
</reference>
<dbReference type="InterPro" id="IPR007653">
    <property type="entry name" value="SPC3"/>
</dbReference>
<evidence type="ECO:0000256" key="6">
    <source>
        <dbReference type="ARBA" id="ARBA00009289"/>
    </source>
</evidence>
<evidence type="ECO:0000256" key="5">
    <source>
        <dbReference type="ARBA" id="ARBA00007579"/>
    </source>
</evidence>
<sequence>LFLENFRNSILAQKALEKYDPVQVGYLSEQCIAVDESDNIIGGVSKGDAHHVDSMGLHRAFSLFAFTPDRKLILQKRSAEKITFPLLWANTCCSHPLFMETELDGAPGSVRAAVRKIEHELGAVMGDSAWGEHELDYAVVTRDLSLDRLRPNPSEVCDVRAVEEQELSEWVAAEPSSFSPWFLLFHRLRFLSEWWSNLSQIHTHPVDMNICEPGSIMHSIYSRANALFAFMLWVLAAVTFACFLSTAFLDYSAKVEITVNNPRVRSIADYSSSSEKADLGMLDFSITGDFSSTFNWNVKQLFMYLVAEYETPENVMNQVVLWDKIVLRSQRVVLDERRLQSKYYFLDDGTNLLNHPNVTLVLRYNVVPNAGYLRLAQAEGQAIVKFPATYTTKKH</sequence>
<keyword evidence="10" id="KW-0735">Signal-anchor</keyword>
<evidence type="ECO:0000259" key="16">
    <source>
        <dbReference type="PROSITE" id="PS51462"/>
    </source>
</evidence>
<keyword evidence="8 15" id="KW-0812">Transmembrane</keyword>
<comment type="catalytic activity">
    <reaction evidence="1">
        <text>isopentenyl diphosphate = dimethylallyl diphosphate</text>
        <dbReference type="Rhea" id="RHEA:23284"/>
        <dbReference type="ChEBI" id="CHEBI:57623"/>
        <dbReference type="ChEBI" id="CHEBI:128769"/>
        <dbReference type="EC" id="5.3.3.2"/>
    </reaction>
</comment>
<dbReference type="InterPro" id="IPR011876">
    <property type="entry name" value="IsopentenylPP_isomerase_typ1"/>
</dbReference>
<dbReference type="InterPro" id="IPR015797">
    <property type="entry name" value="NUDIX_hydrolase-like_dom_sf"/>
</dbReference>
<comment type="pathway">
    <text evidence="4">Isoprenoid biosynthesis; dimethylallyl diphosphate biosynthesis; dimethylallyl diphosphate from isopentenyl diphosphate: step 1/1.</text>
</comment>
<feature type="domain" description="Nudix hydrolase" evidence="16">
    <location>
        <begin position="56"/>
        <end position="184"/>
    </location>
</feature>
<dbReference type="PANTHER" id="PTHR10885">
    <property type="entry name" value="ISOPENTENYL-DIPHOSPHATE DELTA-ISOMERASE"/>
    <property type="match status" value="1"/>
</dbReference>
<comment type="subcellular location">
    <subcellularLocation>
        <location evidence="3">Endoplasmic reticulum membrane</location>
        <topology evidence="3">Single-pass type II membrane protein</topology>
    </subcellularLocation>
</comment>
<evidence type="ECO:0000256" key="14">
    <source>
        <dbReference type="ARBA" id="ARBA00023235"/>
    </source>
</evidence>
<dbReference type="AlphaFoldDB" id="A0A0N4XVU4"/>
<evidence type="ECO:0000256" key="13">
    <source>
        <dbReference type="ARBA" id="ARBA00023229"/>
    </source>
</evidence>
<evidence type="ECO:0000256" key="1">
    <source>
        <dbReference type="ARBA" id="ARBA00000374"/>
    </source>
</evidence>
<dbReference type="GO" id="GO:0005787">
    <property type="term" value="C:signal peptidase complex"/>
    <property type="evidence" value="ECO:0007669"/>
    <property type="project" value="InterPro"/>
</dbReference>
<evidence type="ECO:0000256" key="15">
    <source>
        <dbReference type="SAM" id="Phobius"/>
    </source>
</evidence>
<dbReference type="GO" id="GO:0050992">
    <property type="term" value="P:dimethylallyl diphosphate biosynthetic process"/>
    <property type="evidence" value="ECO:0007669"/>
    <property type="project" value="UniProtKB-UniPathway"/>
</dbReference>
<dbReference type="GO" id="GO:0006465">
    <property type="term" value="P:signal peptide processing"/>
    <property type="evidence" value="ECO:0007669"/>
    <property type="project" value="InterPro"/>
</dbReference>
<dbReference type="SUPFAM" id="SSF55811">
    <property type="entry name" value="Nudix"/>
    <property type="match status" value="1"/>
</dbReference>
<dbReference type="PROSITE" id="PS51462">
    <property type="entry name" value="NUDIX"/>
    <property type="match status" value="1"/>
</dbReference>
<dbReference type="InterPro" id="IPR000086">
    <property type="entry name" value="NUDIX_hydrolase_dom"/>
</dbReference>
<dbReference type="WBParaSite" id="NBR_0000694801-mRNA-1">
    <property type="protein sequence ID" value="NBR_0000694801-mRNA-1"/>
    <property type="gene ID" value="NBR_0000694801"/>
</dbReference>
<evidence type="ECO:0000256" key="10">
    <source>
        <dbReference type="ARBA" id="ARBA00022968"/>
    </source>
</evidence>
<dbReference type="Pfam" id="PF04573">
    <property type="entry name" value="SPC22"/>
    <property type="match status" value="1"/>
</dbReference>
<comment type="similarity">
    <text evidence="6">Belongs to the SPCS3 family.</text>
</comment>
<keyword evidence="11 15" id="KW-1133">Transmembrane helix</keyword>
<dbReference type="GO" id="GO:0004452">
    <property type="term" value="F:isopentenyl-diphosphate delta-isomerase activity"/>
    <property type="evidence" value="ECO:0007669"/>
    <property type="project" value="UniProtKB-EC"/>
</dbReference>
<accession>A0A0N4XVU4</accession>
<name>A0A0N4XVU4_NIPBR</name>
<dbReference type="OMA" id="NEHEMCT"/>
<keyword evidence="14" id="KW-0413">Isomerase</keyword>
<organism evidence="17">
    <name type="scientific">Nippostrongylus brasiliensis</name>
    <name type="common">Rat hookworm</name>
    <dbReference type="NCBI Taxonomy" id="27835"/>
    <lineage>
        <taxon>Eukaryota</taxon>
        <taxon>Metazoa</taxon>
        <taxon>Ecdysozoa</taxon>
        <taxon>Nematoda</taxon>
        <taxon>Chromadorea</taxon>
        <taxon>Rhabditida</taxon>
        <taxon>Rhabditina</taxon>
        <taxon>Rhabditomorpha</taxon>
        <taxon>Strongyloidea</taxon>
        <taxon>Heligmosomidae</taxon>
        <taxon>Nippostrongylus</taxon>
    </lineage>
</organism>
<proteinExistence type="inferred from homology"/>
<keyword evidence="9" id="KW-0256">Endoplasmic reticulum</keyword>
<evidence type="ECO:0000256" key="11">
    <source>
        <dbReference type="ARBA" id="ARBA00022989"/>
    </source>
</evidence>